<dbReference type="InterPro" id="IPR004087">
    <property type="entry name" value="KH_dom"/>
</dbReference>
<dbReference type="SMART" id="SM00322">
    <property type="entry name" value="KH"/>
    <property type="match status" value="2"/>
</dbReference>
<feature type="domain" description="K Homology" evidence="2">
    <location>
        <begin position="178"/>
        <end position="256"/>
    </location>
</feature>
<feature type="domain" description="K Homology" evidence="2">
    <location>
        <begin position="20"/>
        <end position="90"/>
    </location>
</feature>
<dbReference type="AlphaFoldDB" id="V6TA68"/>
<dbReference type="GO" id="GO:0003723">
    <property type="term" value="F:RNA binding"/>
    <property type="evidence" value="ECO:0007669"/>
    <property type="project" value="UniProtKB-UniRule"/>
</dbReference>
<dbReference type="PROSITE" id="PS50084">
    <property type="entry name" value="KH_TYPE_1"/>
    <property type="match status" value="1"/>
</dbReference>
<dbReference type="CDD" id="cd00105">
    <property type="entry name" value="KH-I"/>
    <property type="match status" value="1"/>
</dbReference>
<dbReference type="InterPro" id="IPR036612">
    <property type="entry name" value="KH_dom_type_1_sf"/>
</dbReference>
<dbReference type="Gene3D" id="3.30.1370.10">
    <property type="entry name" value="K Homology domain, type 1"/>
    <property type="match status" value="1"/>
</dbReference>
<dbReference type="VEuPathDB" id="GiardiaDB:GL50581_3290"/>
<dbReference type="VEuPathDB" id="GiardiaDB:QR46_2339"/>
<reference evidence="3 4" key="2">
    <citation type="journal article" date="2013" name="Genome Biol. Evol.">
        <title>Genome sequencing of Giardia lamblia genotypes A2 and B isolates (DH and GS) and comparative analysis with the genomes of genotypes A1 and E (WB and Pig).</title>
        <authorList>
            <person name="Adam R.D."/>
            <person name="Dahlstrom E.W."/>
            <person name="Martens C.A."/>
            <person name="Bruno D.P."/>
            <person name="Barbian K.D."/>
            <person name="Ricklefs S.M."/>
            <person name="Hernandez M.M."/>
            <person name="Narla N.P."/>
            <person name="Patel R.B."/>
            <person name="Porcella S.F."/>
            <person name="Nash T.E."/>
        </authorList>
    </citation>
    <scope>NUCLEOTIDE SEQUENCE [LARGE SCALE GENOMIC DNA]</scope>
    <source>
        <strain evidence="3 4">DH</strain>
    </source>
</reference>
<dbReference type="Proteomes" id="UP000018320">
    <property type="component" value="Unassembled WGS sequence"/>
</dbReference>
<reference evidence="4" key="1">
    <citation type="submission" date="2012-02" db="EMBL/GenBank/DDBJ databases">
        <title>Genome sequencing of Giardia lamblia Genotypes A2 and B isolates (DH and GS) and comparative analysis with the genomes of Genotypes A1 and E (WB and Pig).</title>
        <authorList>
            <person name="Adam R."/>
            <person name="Dahlstrom E."/>
            <person name="Martens C."/>
            <person name="Bruno D."/>
            <person name="Barbian K."/>
            <person name="Porcella S.F."/>
            <person name="Nash T."/>
        </authorList>
    </citation>
    <scope>NUCLEOTIDE SEQUENCE</scope>
    <source>
        <strain evidence="4">DH</strain>
    </source>
</reference>
<dbReference type="SUPFAM" id="SSF54791">
    <property type="entry name" value="Eukaryotic type KH-domain (KH-domain type I)"/>
    <property type="match status" value="2"/>
</dbReference>
<accession>V6TA68</accession>
<dbReference type="VEuPathDB" id="GiardiaDB:GL50803_009485"/>
<evidence type="ECO:0000313" key="3">
    <source>
        <dbReference type="EMBL" id="ESU35778.1"/>
    </source>
</evidence>
<evidence type="ECO:0000256" key="1">
    <source>
        <dbReference type="PROSITE-ProRule" id="PRU00117"/>
    </source>
</evidence>
<name>V6TA68_GIAIN</name>
<dbReference type="Pfam" id="PF00013">
    <property type="entry name" value="KH_1"/>
    <property type="match status" value="1"/>
</dbReference>
<protein>
    <submittedName>
        <fullName evidence="3">Putative DNA/RNA binding protein</fullName>
    </submittedName>
</protein>
<organism evidence="3 4">
    <name type="scientific">Giardia intestinalis</name>
    <name type="common">Giardia lamblia</name>
    <dbReference type="NCBI Taxonomy" id="5741"/>
    <lineage>
        <taxon>Eukaryota</taxon>
        <taxon>Metamonada</taxon>
        <taxon>Diplomonadida</taxon>
        <taxon>Hexamitidae</taxon>
        <taxon>Giardiinae</taxon>
        <taxon>Giardia</taxon>
    </lineage>
</organism>
<dbReference type="VEuPathDB" id="GiardiaDB:DHA2_152715"/>
<dbReference type="EMBL" id="AHGT01000068">
    <property type="protein sequence ID" value="ESU35778.1"/>
    <property type="molecule type" value="Genomic_DNA"/>
</dbReference>
<comment type="caution">
    <text evidence="3">The sequence shown here is derived from an EMBL/GenBank/DDBJ whole genome shotgun (WGS) entry which is preliminary data.</text>
</comment>
<sequence>MPGDPSKTYVQRWIQDALPPLQTEKIAIEVDNLGYMVGTKGSRIGLIRQNTGAAIHYMEDPPGSKRFYAVIKGTTKQLANAKAAIYADVLDYHRWVKRGKGSLSDALGNRMYPHSLVLRLPPGGSRFYSGPGYQSFLELSIRKDIFINVSQQDELTVRAASTEALMEAAQKVTDILNTFVSLAAPIPNWTVGRVIGRNGEALAKVSDIIQIRTNSRLICFISNTHKAEGLVSYFVVLADKRDAVTLAMQMVFSRISSITIEAGLFVPVMETENVIVLPIDSTSLCSYGLKAPLAKLQSSSGSHSRNYSSISMDGSFSLPPKMLSLLPTSSPPTHARHFSTVEGDVVPCHTVQTTTAHRRLNSSIPYSVSNSTQSDGQQSFLFQLSFPNSSVSNTTDQALKCNFCYAKRRSLLPCSDFLRTPYTVESLRESTVAVDRRYLVMHVPEYCDNMQEFWQSSLLAALATVGREFFFIEEPTTAVDFVKSAFDFTVSCSPGRCYYASRTDELFDTIYDISEGLSSRRVRLCFDSGMDDRDYTKLFASSKTHYAWYTKQLMDVGISDALPNGLAQHLPAISGAGGMDKHYSMWHSLNFDCYVQPPDRKSALEHDFSMSLSDEDISQLQDAADEPAVNVSGLGISYILQSKTGYDILVKITLVPKSLTPLVSATDETDVDALCKGDARLILLRKYIKNLKTISSSTAYTSPITTTKCYDVQSEPSQFGEALPVRTHVITLNLPDIPLDVATHIDPTPLSLDDLATGVGYSTAKGLLPPSQDSKFPMPSTVLIQDHPNATLNRVVFAGLGDIVATSSYLQELPHVAKPKLVVDFRPFAGYRWRGKGLINKVVSFTGLVSILPSIVSRVKEVLKTLPDQE</sequence>
<evidence type="ECO:0000259" key="2">
    <source>
        <dbReference type="SMART" id="SM00322"/>
    </source>
</evidence>
<dbReference type="InterPro" id="IPR004088">
    <property type="entry name" value="KH_dom_type_1"/>
</dbReference>
<proteinExistence type="predicted"/>
<gene>
    <name evidence="3" type="ORF">DHA2_152715</name>
</gene>
<keyword evidence="1" id="KW-0694">RNA-binding</keyword>
<evidence type="ECO:0000313" key="4">
    <source>
        <dbReference type="Proteomes" id="UP000018320"/>
    </source>
</evidence>